<feature type="domain" description="G8" evidence="3">
    <location>
        <begin position="43"/>
        <end position="157"/>
    </location>
</feature>
<comment type="caution">
    <text evidence="4">The sequence shown here is derived from an EMBL/GenBank/DDBJ whole genome shotgun (WGS) entry which is preliminary data.</text>
</comment>
<accession>A0A419W8U9</accession>
<gene>
    <name evidence="4" type="ORF">BC643_2222</name>
</gene>
<evidence type="ECO:0000256" key="1">
    <source>
        <dbReference type="SAM" id="MobiDB-lite"/>
    </source>
</evidence>
<feature type="region of interest" description="Disordered" evidence="1">
    <location>
        <begin position="764"/>
        <end position="789"/>
    </location>
</feature>
<protein>
    <submittedName>
        <fullName evidence="4">G8 domain-containing protein</fullName>
    </submittedName>
</protein>
<keyword evidence="2" id="KW-0732">Signal</keyword>
<name>A0A419W8U9_9BACT</name>
<feature type="signal peptide" evidence="2">
    <location>
        <begin position="1"/>
        <end position="27"/>
    </location>
</feature>
<dbReference type="OrthoDB" id="1123056at2"/>
<reference evidence="4 5" key="1">
    <citation type="submission" date="2018-09" db="EMBL/GenBank/DDBJ databases">
        <title>Genomic Encyclopedia of Archaeal and Bacterial Type Strains, Phase II (KMG-II): from individual species to whole genera.</title>
        <authorList>
            <person name="Goeker M."/>
        </authorList>
    </citation>
    <scope>NUCLEOTIDE SEQUENCE [LARGE SCALE GENOMIC DNA]</scope>
    <source>
        <strain evidence="4 5">DSM 27148</strain>
    </source>
</reference>
<evidence type="ECO:0000259" key="3">
    <source>
        <dbReference type="Pfam" id="PF10162"/>
    </source>
</evidence>
<organism evidence="4 5">
    <name type="scientific">Mangrovibacterium diazotrophicum</name>
    <dbReference type="NCBI Taxonomy" id="1261403"/>
    <lineage>
        <taxon>Bacteria</taxon>
        <taxon>Pseudomonadati</taxon>
        <taxon>Bacteroidota</taxon>
        <taxon>Bacteroidia</taxon>
        <taxon>Marinilabiliales</taxon>
        <taxon>Prolixibacteraceae</taxon>
        <taxon>Mangrovibacterium</taxon>
    </lineage>
</organism>
<dbReference type="RefSeq" id="WP_120273119.1">
    <property type="nucleotide sequence ID" value="NZ_RAPN01000001.1"/>
</dbReference>
<dbReference type="InterPro" id="IPR019316">
    <property type="entry name" value="G8_domain"/>
</dbReference>
<evidence type="ECO:0000313" key="5">
    <source>
        <dbReference type="Proteomes" id="UP000283387"/>
    </source>
</evidence>
<keyword evidence="5" id="KW-1185">Reference proteome</keyword>
<sequence>MMQYLKRHIKLLLVVFGLLIIPSISFAAWYHSSQSGVWTAGATWSKTSYPNSGDGVVVESGTTVTYEGVLSWTGGQIEVDGGTLIINGDLDLSNVSLYIKNGGTLIVNGNLITNRSLSINGTLTVTGNVSISGDLGQSSGELTVGGSLTVSGDHSMSSGTTASITGSYTVNNSYIYGVLWVGGDATISHQLSTGDVSAVVDVDGSVSTHYIYVNSGIVVIDENLTVSGQLGADGILVVGGDYQVISGAATYVSTNHFFVFGSDNCTSGNCSNIGDQAAWEAQGSPGEAYINTTSTFWDDHLSNAGNTEGMTKVCSSTTFKVEAVTTNAGNLENNLFEWAVYGGTIASFNGAEVTSNSTTYEGHTASYLGVSGVGGTSTYTITVDWTETDFDGAYVAVRQTSEDGCTDGLWSVYTIEVGQDNVAPVIGDLVDENATVNTINCTANATINFDFDAVTDDGNLVFADPAYRYTINGVEKTGNSASISDEFPVGETIIYWTVEDMCGNTSEEATQKVMVSSPISITPITYDDNSSATGAGSGIQPVQTSTHTYEVDGGSAEAGYSYSWQLFADANEDGLVDNYSSPINSGLSFDPDNDAQTAIEFSTLASGSYVLVVTKSSGCSATAELPILVIENSYNAVLADFGDHCQAGETDTPTTMTWEVTFSGNGTAPYNFDYTVDLMDDGGTSITACSGSVSGITQTALTADLTLTSGCSDTSTMPFMQVLKTDNSSYKVQLKYTIQSVTATNFKINISIAASDTYSVHEISEQTVGENSEELTSSGVPNTSEIQTD</sequence>
<dbReference type="AlphaFoldDB" id="A0A419W8U9"/>
<dbReference type="EMBL" id="RAPN01000001">
    <property type="protein sequence ID" value="RKD91854.1"/>
    <property type="molecule type" value="Genomic_DNA"/>
</dbReference>
<proteinExistence type="predicted"/>
<feature type="chain" id="PRO_5019249133" evidence="2">
    <location>
        <begin position="28"/>
        <end position="789"/>
    </location>
</feature>
<dbReference type="Proteomes" id="UP000283387">
    <property type="component" value="Unassembled WGS sequence"/>
</dbReference>
<feature type="compositionally biased region" description="Polar residues" evidence="1">
    <location>
        <begin position="765"/>
        <end position="789"/>
    </location>
</feature>
<evidence type="ECO:0000313" key="4">
    <source>
        <dbReference type="EMBL" id="RKD91854.1"/>
    </source>
</evidence>
<evidence type="ECO:0000256" key="2">
    <source>
        <dbReference type="SAM" id="SignalP"/>
    </source>
</evidence>
<dbReference type="Pfam" id="PF10162">
    <property type="entry name" value="G8"/>
    <property type="match status" value="1"/>
</dbReference>